<dbReference type="AlphaFoldDB" id="A0A5B8YRC9"/>
<dbReference type="OrthoDB" id="9801061at2"/>
<dbReference type="Pfam" id="PF20732">
    <property type="entry name" value="NamZ_C"/>
    <property type="match status" value="1"/>
</dbReference>
<sequence length="446" mass="50416">MAEIAIFIIGADMLLLYFLVLISLLAIKNSKFKVFAMFYKFFKNTFLFFLITMVSCGRTTGQNGGSVAQNTPEVQDHKPVVVGANRIDTYLPQLKGKRIALVGNQSSVIFKMNEEGAYTHLVDSLLSRDVNLVKVFAPEHGFRGTADAGETIKDGKDASTGLPVVSLYGDNKKPKASQLKDVDLVIFDLQDVGTRFYTYISSLHYVMEACAENNIPLLVLDRPNPNGHYVDGPLLNTAHTSFVGMHPIPVVHGLTMGEYAQMINGEKWLKNGIQCELKVISMENYDHQIQYSLPIKPSPNLPNDQAINLYPSLCFFEGTNVNEGRGTPNQFQVFGSPFLNKEYFDYTYTPVSMEGAKSPKHLNTLCYGRNLTEQPRLNRINLEWLIEAYENTQDKSKFFNSFFTKLAGNTQLQKQIEAGLSEKEIRETWVENLETFKEKRKEYLLY</sequence>
<evidence type="ECO:0000256" key="1">
    <source>
        <dbReference type="SAM" id="Phobius"/>
    </source>
</evidence>
<dbReference type="EMBL" id="CP042476">
    <property type="protein sequence ID" value="QED39086.1"/>
    <property type="molecule type" value="Genomic_DNA"/>
</dbReference>
<dbReference type="Gene3D" id="3.40.50.12170">
    <property type="entry name" value="Uncharacterised protein PF07075, DUF1343"/>
    <property type="match status" value="1"/>
</dbReference>
<dbReference type="InterPro" id="IPR008302">
    <property type="entry name" value="NamZ"/>
</dbReference>
<feature type="transmembrane region" description="Helical" evidence="1">
    <location>
        <begin position="34"/>
        <end position="54"/>
    </location>
</feature>
<evidence type="ECO:0000259" key="2">
    <source>
        <dbReference type="Pfam" id="PF07075"/>
    </source>
</evidence>
<keyword evidence="1" id="KW-0472">Membrane</keyword>
<feature type="domain" description="Peptidoglycan beta-N-acetylmuramidase NamZ C-terminal" evidence="3">
    <location>
        <begin position="309"/>
        <end position="446"/>
    </location>
</feature>
<reference evidence="4 5" key="1">
    <citation type="submission" date="2019-08" db="EMBL/GenBank/DDBJ databases">
        <title>Antarcticibacterium arcticum sp. nov., a bacterium isolated from marine sediment of the Canadian Beaufort Sea.</title>
        <authorList>
            <person name="Lee Y.M."/>
            <person name="Baek K."/>
            <person name="Lee D.-H."/>
            <person name="Shin S.C."/>
            <person name="Jin Y.K."/>
            <person name="Park Y."/>
        </authorList>
    </citation>
    <scope>NUCLEOTIDE SEQUENCE [LARGE SCALE GENOMIC DNA]</scope>
    <source>
        <strain evidence="4 5">PAMC 28998</strain>
    </source>
</reference>
<keyword evidence="5" id="KW-1185">Reference proteome</keyword>
<dbReference type="Gene3D" id="3.90.1150.140">
    <property type="match status" value="1"/>
</dbReference>
<dbReference type="GO" id="GO:0033922">
    <property type="term" value="F:peptidoglycan beta-N-acetylmuramidase activity"/>
    <property type="evidence" value="ECO:0007669"/>
    <property type="project" value="InterPro"/>
</dbReference>
<dbReference type="Proteomes" id="UP000321954">
    <property type="component" value="Chromosome"/>
</dbReference>
<dbReference type="InterPro" id="IPR048502">
    <property type="entry name" value="NamZ_N"/>
</dbReference>
<organism evidence="4 5">
    <name type="scientific">Antarcticibacterium arcticum</name>
    <dbReference type="NCBI Taxonomy" id="2585771"/>
    <lineage>
        <taxon>Bacteria</taxon>
        <taxon>Pseudomonadati</taxon>
        <taxon>Bacteroidota</taxon>
        <taxon>Flavobacteriia</taxon>
        <taxon>Flavobacteriales</taxon>
        <taxon>Flavobacteriaceae</taxon>
        <taxon>Antarcticibacterium</taxon>
    </lineage>
</organism>
<dbReference type="PANTHER" id="PTHR42915:SF1">
    <property type="entry name" value="PEPTIDOGLYCAN BETA-N-ACETYLMURAMIDASE NAMZ"/>
    <property type="match status" value="1"/>
</dbReference>
<name>A0A5B8YRC9_9FLAO</name>
<accession>A0A5B8YRC9</accession>
<gene>
    <name evidence="4" type="ORF">FK178_08060</name>
</gene>
<evidence type="ECO:0000313" key="4">
    <source>
        <dbReference type="EMBL" id="QED39086.1"/>
    </source>
</evidence>
<evidence type="ECO:0000313" key="5">
    <source>
        <dbReference type="Proteomes" id="UP000321954"/>
    </source>
</evidence>
<keyword evidence="1" id="KW-1133">Transmembrane helix</keyword>
<dbReference type="InterPro" id="IPR048503">
    <property type="entry name" value="NamZ_C"/>
</dbReference>
<protein>
    <submittedName>
        <fullName evidence="4">DUF1343 domain-containing protein</fullName>
    </submittedName>
</protein>
<dbReference type="Pfam" id="PF07075">
    <property type="entry name" value="NamZ_N"/>
    <property type="match status" value="1"/>
</dbReference>
<dbReference type="PIRSF" id="PIRSF016719">
    <property type="entry name" value="UCP016719"/>
    <property type="match status" value="1"/>
</dbReference>
<dbReference type="KEGG" id="anp:FK178_08060"/>
<proteinExistence type="predicted"/>
<feature type="transmembrane region" description="Helical" evidence="1">
    <location>
        <begin position="6"/>
        <end position="27"/>
    </location>
</feature>
<feature type="domain" description="Peptidoglycan beta-N-acetylmuramidase NamZ N-terminal" evidence="2">
    <location>
        <begin position="99"/>
        <end position="304"/>
    </location>
</feature>
<keyword evidence="1" id="KW-0812">Transmembrane</keyword>
<evidence type="ECO:0000259" key="3">
    <source>
        <dbReference type="Pfam" id="PF20732"/>
    </source>
</evidence>
<dbReference type="PANTHER" id="PTHR42915">
    <property type="entry name" value="HYPOTHETICAL 460 KDA PROTEIN IN FEUA-SIGW INTERGENIC REGION [PRECURSOR]"/>
    <property type="match status" value="1"/>
</dbReference>